<evidence type="ECO:0000256" key="2">
    <source>
        <dbReference type="ARBA" id="ARBA00012888"/>
    </source>
</evidence>
<evidence type="ECO:0000313" key="11">
    <source>
        <dbReference type="Proteomes" id="UP000093199"/>
    </source>
</evidence>
<dbReference type="SUPFAM" id="SSF55729">
    <property type="entry name" value="Acyl-CoA N-acyltransferases (Nat)"/>
    <property type="match status" value="1"/>
</dbReference>
<comment type="subunit">
    <text evidence="1">Homodimer.</text>
</comment>
<gene>
    <name evidence="10" type="ORF">A6M13_03460</name>
</gene>
<feature type="domain" description="N-acetyltransferase" evidence="9">
    <location>
        <begin position="1"/>
        <end position="145"/>
    </location>
</feature>
<accession>A0A1C0YBY2</accession>
<dbReference type="CDD" id="cd04301">
    <property type="entry name" value="NAT_SF"/>
    <property type="match status" value="1"/>
</dbReference>
<dbReference type="InterPro" id="IPR024170">
    <property type="entry name" value="Aminoglycoside_N6-AcTrfrase"/>
</dbReference>
<dbReference type="PIRSF" id="PIRSF000452">
    <property type="entry name" value="6-N-acetyltransf"/>
    <property type="match status" value="1"/>
</dbReference>
<evidence type="ECO:0000313" key="10">
    <source>
        <dbReference type="EMBL" id="OCS84645.1"/>
    </source>
</evidence>
<dbReference type="EC" id="2.3.1.82" evidence="2"/>
<name>A0A1C0YBY2_9BACL</name>
<dbReference type="InterPro" id="IPR000182">
    <property type="entry name" value="GNAT_dom"/>
</dbReference>
<protein>
    <recommendedName>
        <fullName evidence="3">Aminoglycoside N(6')-acetyltransferase type 1</fullName>
        <ecNumber evidence="2">2.3.1.82</ecNumber>
    </recommendedName>
    <alternativeName>
        <fullName evidence="7">Aminoglycoside resistance protein</fullName>
    </alternativeName>
</protein>
<organism evidence="10 11">
    <name type="scientific">Caryophanon tenue</name>
    <dbReference type="NCBI Taxonomy" id="33978"/>
    <lineage>
        <taxon>Bacteria</taxon>
        <taxon>Bacillati</taxon>
        <taxon>Bacillota</taxon>
        <taxon>Bacilli</taxon>
        <taxon>Bacillales</taxon>
        <taxon>Caryophanaceae</taxon>
        <taxon>Caryophanon</taxon>
    </lineage>
</organism>
<dbReference type="GO" id="GO:0016779">
    <property type="term" value="F:nucleotidyltransferase activity"/>
    <property type="evidence" value="ECO:0007669"/>
    <property type="project" value="UniProtKB-KW"/>
</dbReference>
<keyword evidence="6" id="KW-0012">Acyltransferase</keyword>
<dbReference type="EMBL" id="MASJ01000023">
    <property type="protein sequence ID" value="OCS84645.1"/>
    <property type="molecule type" value="Genomic_DNA"/>
</dbReference>
<evidence type="ECO:0000256" key="4">
    <source>
        <dbReference type="ARBA" id="ARBA00022679"/>
    </source>
</evidence>
<evidence type="ECO:0000256" key="7">
    <source>
        <dbReference type="ARBA" id="ARBA00029660"/>
    </source>
</evidence>
<dbReference type="PROSITE" id="PS51186">
    <property type="entry name" value="GNAT"/>
    <property type="match status" value="1"/>
</dbReference>
<evidence type="ECO:0000256" key="5">
    <source>
        <dbReference type="ARBA" id="ARBA00023251"/>
    </source>
</evidence>
<dbReference type="Gene3D" id="3.40.630.30">
    <property type="match status" value="1"/>
</dbReference>
<evidence type="ECO:0000256" key="1">
    <source>
        <dbReference type="ARBA" id="ARBA00011738"/>
    </source>
</evidence>
<evidence type="ECO:0000259" key="9">
    <source>
        <dbReference type="PROSITE" id="PS51186"/>
    </source>
</evidence>
<dbReference type="Pfam" id="PF00583">
    <property type="entry name" value="Acetyltransf_1"/>
    <property type="match status" value="1"/>
</dbReference>
<proteinExistence type="predicted"/>
<keyword evidence="5" id="KW-0046">Antibiotic resistance</keyword>
<evidence type="ECO:0000256" key="8">
    <source>
        <dbReference type="ARBA" id="ARBA00048923"/>
    </source>
</evidence>
<dbReference type="Proteomes" id="UP000093199">
    <property type="component" value="Unassembled WGS sequence"/>
</dbReference>
<evidence type="ECO:0000256" key="6">
    <source>
        <dbReference type="ARBA" id="ARBA00023315"/>
    </source>
</evidence>
<dbReference type="OrthoDB" id="118633at2"/>
<dbReference type="GO" id="GO:0046677">
    <property type="term" value="P:response to antibiotic"/>
    <property type="evidence" value="ECO:0007669"/>
    <property type="project" value="UniProtKB-KW"/>
</dbReference>
<dbReference type="NCBIfam" id="NF043067">
    <property type="entry name" value="AAC_6p_group_E"/>
    <property type="match status" value="1"/>
</dbReference>
<dbReference type="InterPro" id="IPR016181">
    <property type="entry name" value="Acyl_CoA_acyltransferase"/>
</dbReference>
<keyword evidence="4 10" id="KW-0808">Transferase</keyword>
<sequence>MHIQQATMEQAPLAATLACALWPGHSVDAFTTDMQQFIQSADATIMLAFVEKEAAGFAQCQLRYDYVEGTNSSPVGYLEGVYVAPAFRTQHIARHLIEACEAWAKEKGCAQFASDCELENMVSYDVHMRLGFTEANRIICFTKPL</sequence>
<comment type="caution">
    <text evidence="10">The sequence shown here is derived from an EMBL/GenBank/DDBJ whole genome shotgun (WGS) entry which is preliminary data.</text>
</comment>
<dbReference type="PANTHER" id="PTHR43877">
    <property type="entry name" value="AMINOALKYLPHOSPHONATE N-ACETYLTRANSFERASE-RELATED-RELATED"/>
    <property type="match status" value="1"/>
</dbReference>
<comment type="catalytic activity">
    <reaction evidence="8">
        <text>kanamycin B + acetyl-CoA = N(6')-acetylkanamycin B + CoA + H(+)</text>
        <dbReference type="Rhea" id="RHEA:16449"/>
        <dbReference type="ChEBI" id="CHEBI:15378"/>
        <dbReference type="ChEBI" id="CHEBI:57287"/>
        <dbReference type="ChEBI" id="CHEBI:57288"/>
        <dbReference type="ChEBI" id="CHEBI:58390"/>
        <dbReference type="ChEBI" id="CHEBI:58549"/>
        <dbReference type="EC" id="2.3.1.82"/>
    </reaction>
</comment>
<dbReference type="InterPro" id="IPR050832">
    <property type="entry name" value="Bact_Acetyltransf"/>
</dbReference>
<evidence type="ECO:0000256" key="3">
    <source>
        <dbReference type="ARBA" id="ARBA00017677"/>
    </source>
</evidence>
<dbReference type="AlphaFoldDB" id="A0A1C0YBY2"/>
<keyword evidence="11" id="KW-1185">Reference proteome</keyword>
<dbReference type="STRING" id="33978.A6M13_03460"/>
<dbReference type="GO" id="GO:0047663">
    <property type="term" value="F:aminoglycoside 6'-N-acetyltransferase activity"/>
    <property type="evidence" value="ECO:0007669"/>
    <property type="project" value="UniProtKB-EC"/>
</dbReference>
<dbReference type="RefSeq" id="WP_066545814.1">
    <property type="nucleotide sequence ID" value="NZ_MASJ01000023.1"/>
</dbReference>
<reference evidence="10 11" key="1">
    <citation type="submission" date="2016-07" db="EMBL/GenBank/DDBJ databases">
        <title>Caryophanon tenue genome sequencing.</title>
        <authorList>
            <person name="Verma A."/>
            <person name="Pal Y."/>
            <person name="Krishnamurthi S."/>
        </authorList>
    </citation>
    <scope>NUCLEOTIDE SEQUENCE [LARGE SCALE GENOMIC DNA]</scope>
    <source>
        <strain evidence="10 11">DSM 14152</strain>
    </source>
</reference>
<keyword evidence="10" id="KW-0548">Nucleotidyltransferase</keyword>